<dbReference type="Gene3D" id="1.20.5.1930">
    <property type="match status" value="1"/>
</dbReference>
<dbReference type="InterPro" id="IPR050482">
    <property type="entry name" value="Sensor_HK_TwoCompSys"/>
</dbReference>
<dbReference type="RefSeq" id="WP_344933080.1">
    <property type="nucleotide sequence ID" value="NZ_BAAAZR010000001.1"/>
</dbReference>
<evidence type="ECO:0000313" key="13">
    <source>
        <dbReference type="Proteomes" id="UP001500888"/>
    </source>
</evidence>
<keyword evidence="8" id="KW-0902">Two-component regulatory system</keyword>
<reference evidence="13" key="1">
    <citation type="journal article" date="2019" name="Int. J. Syst. Evol. Microbiol.">
        <title>The Global Catalogue of Microorganisms (GCM) 10K type strain sequencing project: providing services to taxonomists for standard genome sequencing and annotation.</title>
        <authorList>
            <consortium name="The Broad Institute Genomics Platform"/>
            <consortium name="The Broad Institute Genome Sequencing Center for Infectious Disease"/>
            <person name="Wu L."/>
            <person name="Ma J."/>
        </authorList>
    </citation>
    <scope>NUCLEOTIDE SEQUENCE [LARGE SCALE GENOMIC DNA]</scope>
    <source>
        <strain evidence="13">JCM 16908</strain>
    </source>
</reference>
<comment type="caution">
    <text evidence="12">The sequence shown here is derived from an EMBL/GenBank/DDBJ whole genome shotgun (WGS) entry which is preliminary data.</text>
</comment>
<dbReference type="Pfam" id="PF07730">
    <property type="entry name" value="HisKA_3"/>
    <property type="match status" value="1"/>
</dbReference>
<keyword evidence="10" id="KW-1133">Transmembrane helix</keyword>
<evidence type="ECO:0000256" key="5">
    <source>
        <dbReference type="ARBA" id="ARBA00022741"/>
    </source>
</evidence>
<evidence type="ECO:0000256" key="10">
    <source>
        <dbReference type="SAM" id="Phobius"/>
    </source>
</evidence>
<dbReference type="EMBL" id="BAAAZR010000001">
    <property type="protein sequence ID" value="GAA3787549.1"/>
    <property type="molecule type" value="Genomic_DNA"/>
</dbReference>
<evidence type="ECO:0000256" key="7">
    <source>
        <dbReference type="ARBA" id="ARBA00022840"/>
    </source>
</evidence>
<feature type="transmembrane region" description="Helical" evidence="10">
    <location>
        <begin position="51"/>
        <end position="69"/>
    </location>
</feature>
<accession>A0ABP7HF83</accession>
<keyword evidence="13" id="KW-1185">Reference proteome</keyword>
<feature type="transmembrane region" description="Helical" evidence="10">
    <location>
        <begin position="81"/>
        <end position="99"/>
    </location>
</feature>
<evidence type="ECO:0000256" key="9">
    <source>
        <dbReference type="SAM" id="MobiDB-lite"/>
    </source>
</evidence>
<feature type="transmembrane region" description="Helical" evidence="10">
    <location>
        <begin position="138"/>
        <end position="158"/>
    </location>
</feature>
<dbReference type="EC" id="2.7.13.3" evidence="2"/>
<keyword evidence="3" id="KW-0597">Phosphoprotein</keyword>
<evidence type="ECO:0000256" key="3">
    <source>
        <dbReference type="ARBA" id="ARBA00022553"/>
    </source>
</evidence>
<keyword evidence="10" id="KW-0472">Membrane</keyword>
<feature type="transmembrane region" description="Helical" evidence="10">
    <location>
        <begin position="170"/>
        <end position="189"/>
    </location>
</feature>
<dbReference type="PANTHER" id="PTHR24421:SF10">
    <property type="entry name" value="NITRATE_NITRITE SENSOR PROTEIN NARQ"/>
    <property type="match status" value="1"/>
</dbReference>
<dbReference type="PANTHER" id="PTHR24421">
    <property type="entry name" value="NITRATE/NITRITE SENSOR PROTEIN NARX-RELATED"/>
    <property type="match status" value="1"/>
</dbReference>
<dbReference type="InterPro" id="IPR011712">
    <property type="entry name" value="Sig_transdc_His_kin_sub3_dim/P"/>
</dbReference>
<protein>
    <recommendedName>
        <fullName evidence="2">histidine kinase</fullName>
        <ecNumber evidence="2">2.7.13.3</ecNumber>
    </recommendedName>
</protein>
<keyword evidence="7" id="KW-0067">ATP-binding</keyword>
<feature type="domain" description="Signal transduction histidine kinase subgroup 3 dimerisation and phosphoacceptor" evidence="11">
    <location>
        <begin position="219"/>
        <end position="284"/>
    </location>
</feature>
<sequence>MSRQASSALPDARTEPLAVPHPEPAVSPSGYGAGSLDRDDAGHRPRTAREWLSDATCIVLSLAFGGLLLRFGDASEGTSAVPWPVDAALGTLSCLSLLWRRRWPLGLALVLTPVGAVSAMTTAAMTVAVFTVAVHRRALIAVIMAVANVATVSIFYLMQHDPKFPIWVDLVIRGGILTAAVGWGMFARAQRELVASLRERAARLEAEQHLRVDQARLTERTRIAREMHDVLAHRLSLVSLHAGALEVRTDARQEEVATAAGVIRANAHEALQELRAVIGVLREGASRAPERPERPQPGLPDVPELVEIARAAGTQVRYACPAGAAAGLPPAIGRTVYRLVQEGLTNARKHAPGAAVEVLVDGAPGEGLRVRVTNPLPLMSPRTELPGAGMGLIGLSERVTLAGGRLDHGPEPDGLGFRLEAWLPWPA</sequence>
<gene>
    <name evidence="12" type="ORF">GCM10022226_02330</name>
</gene>
<feature type="region of interest" description="Disordered" evidence="9">
    <location>
        <begin position="1"/>
        <end position="43"/>
    </location>
</feature>
<evidence type="ECO:0000313" key="12">
    <source>
        <dbReference type="EMBL" id="GAA3787549.1"/>
    </source>
</evidence>
<evidence type="ECO:0000256" key="8">
    <source>
        <dbReference type="ARBA" id="ARBA00023012"/>
    </source>
</evidence>
<dbReference type="Gene3D" id="3.30.565.10">
    <property type="entry name" value="Histidine kinase-like ATPase, C-terminal domain"/>
    <property type="match status" value="1"/>
</dbReference>
<evidence type="ECO:0000259" key="11">
    <source>
        <dbReference type="Pfam" id="PF07730"/>
    </source>
</evidence>
<keyword evidence="6 12" id="KW-0418">Kinase</keyword>
<keyword evidence="10" id="KW-0812">Transmembrane</keyword>
<evidence type="ECO:0000256" key="4">
    <source>
        <dbReference type="ARBA" id="ARBA00022679"/>
    </source>
</evidence>
<keyword evidence="4" id="KW-0808">Transferase</keyword>
<dbReference type="Proteomes" id="UP001500888">
    <property type="component" value="Unassembled WGS sequence"/>
</dbReference>
<dbReference type="GO" id="GO:0016301">
    <property type="term" value="F:kinase activity"/>
    <property type="evidence" value="ECO:0007669"/>
    <property type="project" value="UniProtKB-KW"/>
</dbReference>
<evidence type="ECO:0000256" key="6">
    <source>
        <dbReference type="ARBA" id="ARBA00022777"/>
    </source>
</evidence>
<name>A0ABP7HF83_9ACTN</name>
<dbReference type="InterPro" id="IPR036890">
    <property type="entry name" value="HATPase_C_sf"/>
</dbReference>
<feature type="transmembrane region" description="Helical" evidence="10">
    <location>
        <begin position="106"/>
        <end position="132"/>
    </location>
</feature>
<dbReference type="CDD" id="cd16917">
    <property type="entry name" value="HATPase_UhpB-NarQ-NarX-like"/>
    <property type="match status" value="1"/>
</dbReference>
<evidence type="ECO:0000256" key="1">
    <source>
        <dbReference type="ARBA" id="ARBA00000085"/>
    </source>
</evidence>
<dbReference type="SUPFAM" id="SSF55874">
    <property type="entry name" value="ATPase domain of HSP90 chaperone/DNA topoisomerase II/histidine kinase"/>
    <property type="match status" value="1"/>
</dbReference>
<organism evidence="12 13">
    <name type="scientific">Sphaerisporangium flaviroseum</name>
    <dbReference type="NCBI Taxonomy" id="509199"/>
    <lineage>
        <taxon>Bacteria</taxon>
        <taxon>Bacillati</taxon>
        <taxon>Actinomycetota</taxon>
        <taxon>Actinomycetes</taxon>
        <taxon>Streptosporangiales</taxon>
        <taxon>Streptosporangiaceae</taxon>
        <taxon>Sphaerisporangium</taxon>
    </lineage>
</organism>
<keyword evidence="5" id="KW-0547">Nucleotide-binding</keyword>
<evidence type="ECO:0000256" key="2">
    <source>
        <dbReference type="ARBA" id="ARBA00012438"/>
    </source>
</evidence>
<proteinExistence type="predicted"/>
<comment type="catalytic activity">
    <reaction evidence="1">
        <text>ATP + protein L-histidine = ADP + protein N-phospho-L-histidine.</text>
        <dbReference type="EC" id="2.7.13.3"/>
    </reaction>
</comment>